<feature type="compositionally biased region" description="Low complexity" evidence="1">
    <location>
        <begin position="128"/>
        <end position="137"/>
    </location>
</feature>
<comment type="caution">
    <text evidence="2">The sequence shown here is derived from an EMBL/GenBank/DDBJ whole genome shotgun (WGS) entry which is preliminary data.</text>
</comment>
<evidence type="ECO:0000256" key="1">
    <source>
        <dbReference type="SAM" id="MobiDB-lite"/>
    </source>
</evidence>
<gene>
    <name evidence="2" type="ORF">E8A74_36750</name>
</gene>
<dbReference type="EMBL" id="SSMQ01000053">
    <property type="protein sequence ID" value="TKC99794.1"/>
    <property type="molecule type" value="Genomic_DNA"/>
</dbReference>
<accession>A0A4U1IYN8</accession>
<evidence type="ECO:0000313" key="3">
    <source>
        <dbReference type="Proteomes" id="UP000309215"/>
    </source>
</evidence>
<feature type="region of interest" description="Disordered" evidence="1">
    <location>
        <begin position="103"/>
        <end position="166"/>
    </location>
</feature>
<name>A0A4U1IYN8_9BACT</name>
<dbReference type="Proteomes" id="UP000309215">
    <property type="component" value="Unassembled WGS sequence"/>
</dbReference>
<protein>
    <submittedName>
        <fullName evidence="2">Uncharacterized protein</fullName>
    </submittedName>
</protein>
<dbReference type="OrthoDB" id="5526762at2"/>
<dbReference type="RefSeq" id="WP_136933763.1">
    <property type="nucleotide sequence ID" value="NZ_SSMQ01000053.1"/>
</dbReference>
<reference evidence="2 3" key="1">
    <citation type="submission" date="2019-04" db="EMBL/GenBank/DDBJ databases">
        <authorList>
            <person name="Li Y."/>
            <person name="Wang J."/>
        </authorList>
    </citation>
    <scope>NUCLEOTIDE SEQUENCE [LARGE SCALE GENOMIC DNA]</scope>
    <source>
        <strain evidence="2 3">DSM 14668</strain>
    </source>
</reference>
<proteinExistence type="predicted"/>
<dbReference type="AlphaFoldDB" id="A0A4U1IYN8"/>
<organism evidence="2 3">
    <name type="scientific">Polyangium fumosum</name>
    <dbReference type="NCBI Taxonomy" id="889272"/>
    <lineage>
        <taxon>Bacteria</taxon>
        <taxon>Pseudomonadati</taxon>
        <taxon>Myxococcota</taxon>
        <taxon>Polyangia</taxon>
        <taxon>Polyangiales</taxon>
        <taxon>Polyangiaceae</taxon>
        <taxon>Polyangium</taxon>
    </lineage>
</organism>
<feature type="compositionally biased region" description="Basic and acidic residues" evidence="1">
    <location>
        <begin position="114"/>
        <end position="127"/>
    </location>
</feature>
<sequence>MKEPTRWRDAGGSAPPRVRELFTSAQPTRKMTQLELARSTAQVAQIAATPVGVLPGVLAKKIVMAILGIGGAVALVVAPRVGQDVPLMLKVAEPIERVGATVEAAGSGGPAPEEPGKSGERSTEGMESRATPAASRPAPLPKKPARGSVTKKVAPPMPSPPVSAEPVMEDSITREIVMLEEARRLMATSPSEALGRVEAHAREFPAGRLAAEREFLAIDALLRLGRKGEARARGEALLERSSGTPYEVRVRRKLDEMR</sequence>
<evidence type="ECO:0000313" key="2">
    <source>
        <dbReference type="EMBL" id="TKC99794.1"/>
    </source>
</evidence>
<keyword evidence="3" id="KW-1185">Reference proteome</keyword>